<evidence type="ECO:0000313" key="2">
    <source>
        <dbReference type="Proteomes" id="UP000217790"/>
    </source>
</evidence>
<dbReference type="OMA" id="RRECHAE"/>
<gene>
    <name evidence="1" type="ORF">ARMGADRAFT_1038755</name>
</gene>
<accession>A0A2H3CK99</accession>
<dbReference type="AlphaFoldDB" id="A0A2H3CK99"/>
<reference evidence="2" key="1">
    <citation type="journal article" date="2017" name="Nat. Ecol. Evol.">
        <title>Genome expansion and lineage-specific genetic innovations in the forest pathogenic fungi Armillaria.</title>
        <authorList>
            <person name="Sipos G."/>
            <person name="Prasanna A.N."/>
            <person name="Walter M.C."/>
            <person name="O'Connor E."/>
            <person name="Balint B."/>
            <person name="Krizsan K."/>
            <person name="Kiss B."/>
            <person name="Hess J."/>
            <person name="Varga T."/>
            <person name="Slot J."/>
            <person name="Riley R."/>
            <person name="Boka B."/>
            <person name="Rigling D."/>
            <person name="Barry K."/>
            <person name="Lee J."/>
            <person name="Mihaltcheva S."/>
            <person name="LaButti K."/>
            <person name="Lipzen A."/>
            <person name="Waldron R."/>
            <person name="Moloney N.M."/>
            <person name="Sperisen C."/>
            <person name="Kredics L."/>
            <person name="Vagvoelgyi C."/>
            <person name="Patrignani A."/>
            <person name="Fitzpatrick D."/>
            <person name="Nagy I."/>
            <person name="Doyle S."/>
            <person name="Anderson J.B."/>
            <person name="Grigoriev I.V."/>
            <person name="Gueldener U."/>
            <person name="Muensterkoetter M."/>
            <person name="Nagy L.G."/>
        </authorList>
    </citation>
    <scope>NUCLEOTIDE SEQUENCE [LARGE SCALE GENOMIC DNA]</scope>
    <source>
        <strain evidence="2">Ar21-2</strain>
    </source>
</reference>
<evidence type="ECO:0000313" key="1">
    <source>
        <dbReference type="EMBL" id="PBK82300.1"/>
    </source>
</evidence>
<keyword evidence="2" id="KW-1185">Reference proteome</keyword>
<proteinExistence type="predicted"/>
<dbReference type="STRING" id="47427.A0A2H3CK99"/>
<dbReference type="InParanoid" id="A0A2H3CK99"/>
<dbReference type="OrthoDB" id="2728078at2759"/>
<dbReference type="Proteomes" id="UP000217790">
    <property type="component" value="Unassembled WGS sequence"/>
</dbReference>
<sequence length="213" mass="23790">MRERASVAAEYRFCTWPVAKADVTCDGFAVGGKRILDLVARNKAIKVMQVKSYLSLDMGRPLAAYMTDLIVNSAIQDPQMMLNVSANTFLQMFTVNTNQNSKLPQHVARMLKTAKDLGVQFEMAAPCVEVLEKIPIWHHFGTKEKAHKMNNMEQNICLRMNHGVEYVGEALAIDVAAAVKLLDHLQPRWDPCEAVQDDSLGLSEETKAQNLEA</sequence>
<dbReference type="EMBL" id="KZ293719">
    <property type="protein sequence ID" value="PBK82300.1"/>
    <property type="molecule type" value="Genomic_DNA"/>
</dbReference>
<organism evidence="1 2">
    <name type="scientific">Armillaria gallica</name>
    <name type="common">Bulbous honey fungus</name>
    <name type="synonym">Armillaria bulbosa</name>
    <dbReference type="NCBI Taxonomy" id="47427"/>
    <lineage>
        <taxon>Eukaryota</taxon>
        <taxon>Fungi</taxon>
        <taxon>Dikarya</taxon>
        <taxon>Basidiomycota</taxon>
        <taxon>Agaricomycotina</taxon>
        <taxon>Agaricomycetes</taxon>
        <taxon>Agaricomycetidae</taxon>
        <taxon>Agaricales</taxon>
        <taxon>Marasmiineae</taxon>
        <taxon>Physalacriaceae</taxon>
        <taxon>Armillaria</taxon>
    </lineage>
</organism>
<protein>
    <submittedName>
        <fullName evidence="1">Uncharacterized protein</fullName>
    </submittedName>
</protein>
<name>A0A2H3CK99_ARMGA</name>